<evidence type="ECO:0000313" key="3">
    <source>
        <dbReference type="Proteomes" id="UP000677228"/>
    </source>
</evidence>
<reference evidence="1" key="1">
    <citation type="submission" date="2021-02" db="EMBL/GenBank/DDBJ databases">
        <authorList>
            <person name="Nowell W R."/>
        </authorList>
    </citation>
    <scope>NUCLEOTIDE SEQUENCE</scope>
</reference>
<accession>A0A8S2D9L9</accession>
<comment type="caution">
    <text evidence="1">The sequence shown here is derived from an EMBL/GenBank/DDBJ whole genome shotgun (WGS) entry which is preliminary data.</text>
</comment>
<name>A0A8S2D9L9_9BILA</name>
<dbReference type="AlphaFoldDB" id="A0A8S2D9L9"/>
<dbReference type="EMBL" id="CAJOBA010002873">
    <property type="protein sequence ID" value="CAF3662424.1"/>
    <property type="molecule type" value="Genomic_DNA"/>
</dbReference>
<evidence type="ECO:0000313" key="2">
    <source>
        <dbReference type="EMBL" id="CAF3662424.1"/>
    </source>
</evidence>
<gene>
    <name evidence="1" type="ORF">OVA965_LOCUS8489</name>
    <name evidence="2" type="ORF">TMI583_LOCUS8485</name>
</gene>
<evidence type="ECO:0000313" key="1">
    <source>
        <dbReference type="EMBL" id="CAF0878376.1"/>
    </source>
</evidence>
<dbReference type="SUPFAM" id="SSF56399">
    <property type="entry name" value="ADP-ribosylation"/>
    <property type="match status" value="1"/>
</dbReference>
<dbReference type="EMBL" id="CAJNOK010002872">
    <property type="protein sequence ID" value="CAF0878376.1"/>
    <property type="molecule type" value="Genomic_DNA"/>
</dbReference>
<protein>
    <submittedName>
        <fullName evidence="1">Uncharacterized protein</fullName>
    </submittedName>
</protein>
<proteinExistence type="predicted"/>
<dbReference type="Proteomes" id="UP000677228">
    <property type="component" value="Unassembled WGS sequence"/>
</dbReference>
<organism evidence="1 3">
    <name type="scientific">Didymodactylos carnosus</name>
    <dbReference type="NCBI Taxonomy" id="1234261"/>
    <lineage>
        <taxon>Eukaryota</taxon>
        <taxon>Metazoa</taxon>
        <taxon>Spiralia</taxon>
        <taxon>Gnathifera</taxon>
        <taxon>Rotifera</taxon>
        <taxon>Eurotatoria</taxon>
        <taxon>Bdelloidea</taxon>
        <taxon>Philodinida</taxon>
        <taxon>Philodinidae</taxon>
        <taxon>Didymodactylos</taxon>
    </lineage>
</organism>
<sequence length="119" mass="14317">MIHQLYLQLILQIRTNHSEPYADIRNYSYDKHEREILFSMGTIFRIKSAEQYTETLWFIKLVLITTESELALKSLVVHFPNKDIGDRSALEKLGDFLERQDDCEKAIRNYKLIFYMNYY</sequence>
<dbReference type="Gene3D" id="3.90.176.10">
    <property type="entry name" value="Toxin ADP-ribosyltransferase, Chain A, domain 1"/>
    <property type="match status" value="1"/>
</dbReference>
<dbReference type="Proteomes" id="UP000682733">
    <property type="component" value="Unassembled WGS sequence"/>
</dbReference>